<dbReference type="Proteomes" id="UP000294547">
    <property type="component" value="Unassembled WGS sequence"/>
</dbReference>
<evidence type="ECO:0000259" key="2">
    <source>
        <dbReference type="Pfam" id="PF00857"/>
    </source>
</evidence>
<accession>A0A4V3CV47</accession>
<comment type="caution">
    <text evidence="3">The sequence shown here is derived from an EMBL/GenBank/DDBJ whole genome shotgun (WGS) entry which is preliminary data.</text>
</comment>
<dbReference type="OrthoDB" id="9811489at2"/>
<evidence type="ECO:0000256" key="1">
    <source>
        <dbReference type="ARBA" id="ARBA00022801"/>
    </source>
</evidence>
<dbReference type="CDD" id="cd00431">
    <property type="entry name" value="cysteine_hydrolases"/>
    <property type="match status" value="1"/>
</dbReference>
<feature type="domain" description="Isochorismatase-like" evidence="2">
    <location>
        <begin position="12"/>
        <end position="190"/>
    </location>
</feature>
<dbReference type="PANTHER" id="PTHR43540:SF6">
    <property type="entry name" value="ISOCHORISMATASE-LIKE DOMAIN-CONTAINING PROTEIN"/>
    <property type="match status" value="1"/>
</dbReference>
<evidence type="ECO:0000313" key="3">
    <source>
        <dbReference type="EMBL" id="TDP81108.1"/>
    </source>
</evidence>
<dbReference type="InterPro" id="IPR036380">
    <property type="entry name" value="Isochorismatase-like_sf"/>
</dbReference>
<proteinExistence type="predicted"/>
<protein>
    <submittedName>
        <fullName evidence="3">Nicotinamidase-related amidase</fullName>
    </submittedName>
</protein>
<dbReference type="EMBL" id="SNXY01000013">
    <property type="protein sequence ID" value="TDP81108.1"/>
    <property type="molecule type" value="Genomic_DNA"/>
</dbReference>
<dbReference type="RefSeq" id="WP_126542075.1">
    <property type="nucleotide sequence ID" value="NZ_BSPM01000003.1"/>
</dbReference>
<keyword evidence="4" id="KW-1185">Reference proteome</keyword>
<organism evidence="3 4">
    <name type="scientific">Oharaeibacter diazotrophicus</name>
    <dbReference type="NCBI Taxonomy" id="1920512"/>
    <lineage>
        <taxon>Bacteria</taxon>
        <taxon>Pseudomonadati</taxon>
        <taxon>Pseudomonadota</taxon>
        <taxon>Alphaproteobacteria</taxon>
        <taxon>Hyphomicrobiales</taxon>
        <taxon>Pleomorphomonadaceae</taxon>
        <taxon>Oharaeibacter</taxon>
    </lineage>
</organism>
<name>A0A4V3CV47_9HYPH</name>
<reference evidence="3 4" key="1">
    <citation type="submission" date="2019-03" db="EMBL/GenBank/DDBJ databases">
        <title>Genomic Encyclopedia of Type Strains, Phase IV (KMG-IV): sequencing the most valuable type-strain genomes for metagenomic binning, comparative biology and taxonomic classification.</title>
        <authorList>
            <person name="Goeker M."/>
        </authorList>
    </citation>
    <scope>NUCLEOTIDE SEQUENCE [LARGE SCALE GENOMIC DNA]</scope>
    <source>
        <strain evidence="3 4">DSM 102969</strain>
    </source>
</reference>
<dbReference type="SUPFAM" id="SSF52499">
    <property type="entry name" value="Isochorismatase-like hydrolases"/>
    <property type="match status" value="1"/>
</dbReference>
<dbReference type="PANTHER" id="PTHR43540">
    <property type="entry name" value="PEROXYUREIDOACRYLATE/UREIDOACRYLATE AMIDOHYDROLASE-RELATED"/>
    <property type="match status" value="1"/>
</dbReference>
<dbReference type="InterPro" id="IPR000868">
    <property type="entry name" value="Isochorismatase-like_dom"/>
</dbReference>
<dbReference type="Gene3D" id="3.40.50.850">
    <property type="entry name" value="Isochorismatase-like"/>
    <property type="match status" value="1"/>
</dbReference>
<dbReference type="GO" id="GO:0016787">
    <property type="term" value="F:hydrolase activity"/>
    <property type="evidence" value="ECO:0007669"/>
    <property type="project" value="UniProtKB-KW"/>
</dbReference>
<dbReference type="Pfam" id="PF00857">
    <property type="entry name" value="Isochorismatase"/>
    <property type="match status" value="1"/>
</dbReference>
<dbReference type="AlphaFoldDB" id="A0A4V3CV47"/>
<gene>
    <name evidence="3" type="ORF">EDD54_4441</name>
</gene>
<keyword evidence="1" id="KW-0378">Hydrolase</keyword>
<sequence length="200" mass="21490">MPLHAPLGPGAVHLVIDMQRLFAEATDWHTPGLSAVLPNVVRIAAAHPRDSYFARFTVPPNPAAAAGRWRHYYEHWRGVTGEAIAPELIDLVAPLAAIATPDRVFDKPTYSVMKEPALRAALARRGVDTVVFTGVETDVCVLASLLDAVDMGLHAVVVSDALASGSDEAHRAVIGTLLPRLDRQVDVVTTDELLAAWPGR</sequence>
<evidence type="ECO:0000313" key="4">
    <source>
        <dbReference type="Proteomes" id="UP000294547"/>
    </source>
</evidence>
<dbReference type="InterPro" id="IPR050272">
    <property type="entry name" value="Isochorismatase-like_hydrls"/>
</dbReference>